<feature type="compositionally biased region" description="Basic and acidic residues" evidence="1">
    <location>
        <begin position="63"/>
        <end position="97"/>
    </location>
</feature>
<organism evidence="2 3">
    <name type="scientific">Halteria grandinella</name>
    <dbReference type="NCBI Taxonomy" id="5974"/>
    <lineage>
        <taxon>Eukaryota</taxon>
        <taxon>Sar</taxon>
        <taxon>Alveolata</taxon>
        <taxon>Ciliophora</taxon>
        <taxon>Intramacronucleata</taxon>
        <taxon>Spirotrichea</taxon>
        <taxon>Stichotrichia</taxon>
        <taxon>Sporadotrichida</taxon>
        <taxon>Halteriidae</taxon>
        <taxon>Halteria</taxon>
    </lineage>
</organism>
<feature type="compositionally biased region" description="Acidic residues" evidence="1">
    <location>
        <begin position="167"/>
        <end position="176"/>
    </location>
</feature>
<dbReference type="EMBL" id="RRYP01012316">
    <property type="protein sequence ID" value="TNV77196.1"/>
    <property type="molecule type" value="Genomic_DNA"/>
</dbReference>
<feature type="compositionally biased region" description="Low complexity" evidence="1">
    <location>
        <begin position="156"/>
        <end position="166"/>
    </location>
</feature>
<evidence type="ECO:0000313" key="2">
    <source>
        <dbReference type="EMBL" id="TNV77196.1"/>
    </source>
</evidence>
<reference evidence="2" key="1">
    <citation type="submission" date="2019-06" db="EMBL/GenBank/DDBJ databases">
        <authorList>
            <person name="Zheng W."/>
        </authorList>
    </citation>
    <scope>NUCLEOTIDE SEQUENCE</scope>
    <source>
        <strain evidence="2">QDHG01</strain>
    </source>
</reference>
<evidence type="ECO:0000256" key="1">
    <source>
        <dbReference type="SAM" id="MobiDB-lite"/>
    </source>
</evidence>
<feature type="region of interest" description="Disordered" evidence="1">
    <location>
        <begin position="37"/>
        <end position="112"/>
    </location>
</feature>
<dbReference type="Proteomes" id="UP000785679">
    <property type="component" value="Unassembled WGS sequence"/>
</dbReference>
<sequence length="176" mass="19998">MHYTNPIQRDFEIDIDIIIPKYSGAPQQLDLYLAKGSSNEDEVYPSRAPLMIEQGDDFEEEKDGQANRQDEDHREDEPGNRQAEELVERFSDIRMSEPEAPEPEALEPPVAPHAQFDSLLDICNDNKDVQNLLKAILAGNLSNEQIQEQLERVSKQDVSSQVQVDSDSSDDEDDKQ</sequence>
<gene>
    <name evidence="2" type="ORF">FGO68_gene5274</name>
</gene>
<accession>A0A8J8T0M5</accession>
<dbReference type="AlphaFoldDB" id="A0A8J8T0M5"/>
<proteinExistence type="predicted"/>
<protein>
    <submittedName>
        <fullName evidence="2">Uncharacterized protein</fullName>
    </submittedName>
</protein>
<keyword evidence="3" id="KW-1185">Reference proteome</keyword>
<name>A0A8J8T0M5_HALGN</name>
<evidence type="ECO:0000313" key="3">
    <source>
        <dbReference type="Proteomes" id="UP000785679"/>
    </source>
</evidence>
<feature type="region of interest" description="Disordered" evidence="1">
    <location>
        <begin position="152"/>
        <end position="176"/>
    </location>
</feature>
<comment type="caution">
    <text evidence="2">The sequence shown here is derived from an EMBL/GenBank/DDBJ whole genome shotgun (WGS) entry which is preliminary data.</text>
</comment>